<gene>
    <name evidence="8 10" type="primary">rnr</name>
    <name evidence="10" type="ORF">G7034_04310</name>
</gene>
<dbReference type="InterPro" id="IPR004476">
    <property type="entry name" value="RNase_II/RNase_R"/>
</dbReference>
<dbReference type="InterPro" id="IPR022966">
    <property type="entry name" value="RNase_II/R_CS"/>
</dbReference>
<evidence type="ECO:0000256" key="7">
    <source>
        <dbReference type="ARBA" id="ARBA00022884"/>
    </source>
</evidence>
<evidence type="ECO:0000256" key="2">
    <source>
        <dbReference type="ARBA" id="ARBA00004496"/>
    </source>
</evidence>
<comment type="subcellular location">
    <subcellularLocation>
        <location evidence="2 8">Cytoplasm</location>
    </subcellularLocation>
</comment>
<keyword evidence="3 8" id="KW-0963">Cytoplasm</keyword>
<evidence type="ECO:0000256" key="1">
    <source>
        <dbReference type="ARBA" id="ARBA00001849"/>
    </source>
</evidence>
<evidence type="ECO:0000256" key="5">
    <source>
        <dbReference type="ARBA" id="ARBA00022801"/>
    </source>
</evidence>
<dbReference type="PROSITE" id="PS01175">
    <property type="entry name" value="RIBONUCLEASE_II"/>
    <property type="match status" value="1"/>
</dbReference>
<protein>
    <recommendedName>
        <fullName evidence="8">Ribonuclease R</fullName>
        <shortName evidence="8">RNase R</shortName>
        <ecNumber evidence="8">3.1.13.1</ecNumber>
    </recommendedName>
</protein>
<feature type="domain" description="S1 motif" evidence="9">
    <location>
        <begin position="647"/>
        <end position="728"/>
    </location>
</feature>
<dbReference type="InterPro" id="IPR050180">
    <property type="entry name" value="RNR_Ribonuclease"/>
</dbReference>
<dbReference type="PANTHER" id="PTHR23355">
    <property type="entry name" value="RIBONUCLEASE"/>
    <property type="match status" value="1"/>
</dbReference>
<evidence type="ECO:0000256" key="3">
    <source>
        <dbReference type="ARBA" id="ARBA00022490"/>
    </source>
</evidence>
<dbReference type="NCBIfam" id="TIGR02063">
    <property type="entry name" value="RNase_R"/>
    <property type="match status" value="1"/>
</dbReference>
<dbReference type="InterPro" id="IPR001900">
    <property type="entry name" value="RNase_II/R"/>
</dbReference>
<accession>A0A967ADV8</accession>
<dbReference type="RefSeq" id="WP_166399740.1">
    <property type="nucleotide sequence ID" value="NZ_JAANAS010000038.1"/>
</dbReference>
<organism evidence="10 11">
    <name type="scientific">Psychroflexus maritimus</name>
    <dbReference type="NCBI Taxonomy" id="2714865"/>
    <lineage>
        <taxon>Bacteria</taxon>
        <taxon>Pseudomonadati</taxon>
        <taxon>Bacteroidota</taxon>
        <taxon>Flavobacteriia</taxon>
        <taxon>Flavobacteriales</taxon>
        <taxon>Flavobacteriaceae</taxon>
        <taxon>Psychroflexus</taxon>
    </lineage>
</organism>
<dbReference type="GO" id="GO:0008859">
    <property type="term" value="F:exoribonuclease II activity"/>
    <property type="evidence" value="ECO:0007669"/>
    <property type="project" value="UniProtKB-UniRule"/>
</dbReference>
<keyword evidence="7 8" id="KW-0694">RNA-binding</keyword>
<dbReference type="SMART" id="SM00955">
    <property type="entry name" value="RNB"/>
    <property type="match status" value="1"/>
</dbReference>
<evidence type="ECO:0000313" key="11">
    <source>
        <dbReference type="Proteomes" id="UP000643701"/>
    </source>
</evidence>
<dbReference type="Pfam" id="PF17876">
    <property type="entry name" value="CSD2"/>
    <property type="match status" value="1"/>
</dbReference>
<dbReference type="HAMAP" id="MF_01895">
    <property type="entry name" value="RNase_R"/>
    <property type="match status" value="1"/>
</dbReference>
<reference evidence="10" key="1">
    <citation type="submission" date="2020-03" db="EMBL/GenBank/DDBJ databases">
        <title>Psychroflexus Maritimus sp. nov., isolate from marine sediment.</title>
        <authorList>
            <person name="Zhong Y.-L."/>
        </authorList>
    </citation>
    <scope>NUCLEOTIDE SEQUENCE</scope>
    <source>
        <strain evidence="10">C1</strain>
    </source>
</reference>
<evidence type="ECO:0000313" key="10">
    <source>
        <dbReference type="EMBL" id="NGZ89473.1"/>
    </source>
</evidence>
<evidence type="ECO:0000259" key="9">
    <source>
        <dbReference type="PROSITE" id="PS50126"/>
    </source>
</evidence>
<evidence type="ECO:0000256" key="8">
    <source>
        <dbReference type="HAMAP-Rule" id="MF_01895"/>
    </source>
</evidence>
<dbReference type="InterPro" id="IPR003029">
    <property type="entry name" value="S1_domain"/>
</dbReference>
<dbReference type="GO" id="GO:0003723">
    <property type="term" value="F:RNA binding"/>
    <property type="evidence" value="ECO:0007669"/>
    <property type="project" value="UniProtKB-UniRule"/>
</dbReference>
<dbReference type="GO" id="GO:0005829">
    <property type="term" value="C:cytosol"/>
    <property type="evidence" value="ECO:0007669"/>
    <property type="project" value="TreeGrafter"/>
</dbReference>
<keyword evidence="5 8" id="KW-0378">Hydrolase</keyword>
<dbReference type="CDD" id="cd04471">
    <property type="entry name" value="S1_RNase_R"/>
    <property type="match status" value="1"/>
</dbReference>
<keyword evidence="11" id="KW-1185">Reference proteome</keyword>
<dbReference type="PROSITE" id="PS50126">
    <property type="entry name" value="S1"/>
    <property type="match status" value="1"/>
</dbReference>
<dbReference type="InterPro" id="IPR011805">
    <property type="entry name" value="RNase_R"/>
</dbReference>
<dbReference type="PANTHER" id="PTHR23355:SF9">
    <property type="entry name" value="DIS3-LIKE EXONUCLEASE 2"/>
    <property type="match status" value="1"/>
</dbReference>
<dbReference type="Pfam" id="PF00575">
    <property type="entry name" value="S1"/>
    <property type="match status" value="1"/>
</dbReference>
<dbReference type="InterPro" id="IPR040476">
    <property type="entry name" value="CSD2"/>
</dbReference>
<comment type="caution">
    <text evidence="10">The sequence shown here is derived from an EMBL/GenBank/DDBJ whole genome shotgun (WGS) entry which is preliminary data.</text>
</comment>
<dbReference type="EC" id="3.1.13.1" evidence="8"/>
<dbReference type="Pfam" id="PF08206">
    <property type="entry name" value="OB_RNB"/>
    <property type="match status" value="1"/>
</dbReference>
<dbReference type="Gene3D" id="2.40.50.140">
    <property type="entry name" value="Nucleic acid-binding proteins"/>
    <property type="match status" value="3"/>
</dbReference>
<dbReference type="EMBL" id="JAANAS010000038">
    <property type="protein sequence ID" value="NGZ89473.1"/>
    <property type="molecule type" value="Genomic_DNA"/>
</dbReference>
<dbReference type="AlphaFoldDB" id="A0A967ADV8"/>
<comment type="catalytic activity">
    <reaction evidence="1 8">
        <text>Exonucleolytic cleavage in the 3'- to 5'-direction to yield nucleoside 5'-phosphates.</text>
        <dbReference type="EC" id="3.1.13.1"/>
    </reaction>
</comment>
<evidence type="ECO:0000256" key="4">
    <source>
        <dbReference type="ARBA" id="ARBA00022722"/>
    </source>
</evidence>
<dbReference type="InterPro" id="IPR012340">
    <property type="entry name" value="NA-bd_OB-fold"/>
</dbReference>
<proteinExistence type="inferred from homology"/>
<dbReference type="GO" id="GO:0006402">
    <property type="term" value="P:mRNA catabolic process"/>
    <property type="evidence" value="ECO:0007669"/>
    <property type="project" value="TreeGrafter"/>
</dbReference>
<comment type="function">
    <text evidence="8">3'-5' exoribonuclease that releases 5'-nucleoside monophosphates and is involved in maturation of structured RNAs.</text>
</comment>
<dbReference type="Proteomes" id="UP000643701">
    <property type="component" value="Unassembled WGS sequence"/>
</dbReference>
<keyword evidence="4 8" id="KW-0540">Nuclease</keyword>
<comment type="similarity">
    <text evidence="8">Belongs to the RNR ribonuclease family. RNase R subfamily.</text>
</comment>
<dbReference type="Pfam" id="PF00773">
    <property type="entry name" value="RNB"/>
    <property type="match status" value="1"/>
</dbReference>
<name>A0A967ADV8_9FLAO</name>
<dbReference type="NCBIfam" id="TIGR00358">
    <property type="entry name" value="3_prime_RNase"/>
    <property type="match status" value="1"/>
</dbReference>
<dbReference type="SMART" id="SM00316">
    <property type="entry name" value="S1"/>
    <property type="match status" value="1"/>
</dbReference>
<dbReference type="InterPro" id="IPR013223">
    <property type="entry name" value="RNase_B_OB_dom"/>
</dbReference>
<sequence length="742" mass="85118">MSKKRNNNRKRNNGTSSANFTHKILRIFKSNENESFNYKEIASRLNVDDAKSRNRIIRTLAQQTAKGKLKETSRGKFQFNGSSDFYEGSIDMTSKGDAYVIVEGLENDIHIANANLNSALNRDKVQVYVFKNRQRSSAEGEVVEVLERHTTRFVGVLDQQKNFGFVVMQNPKMYTDIFVAPENMNAAKNGEMVLVEMTSWGKNDDSPRGKIIEVLGIPGEHQTEMHAILAQYGLPEKFPKEVEDFANQLDTSIQASEIAKRRDMRDVLTFTIDPADAKDFDDALSFKMLDNGNYEIGIHIADVSFYVQPGSVLDDEAYQRATSIYLVDRVVPMLPEVLSNKACSLRPNEEKYTFSSVFEVTPQAKVVNEWFGRTVTYSDARFAYEEAQFIIDTESNEIDASVSLSGKTYQVDKRISDAVLKLDKLAKMMRLKRMKNGSISFDKIEVKFDLNEENNPEGVFFKTSKDANKLIEEFMLLANKKVSEFIGKQKPKKTFVYRCHDEPDPEKLTALNTVVNKFGYQLNLKSRKSTISSLNQLLEDVQGKGEQNLIDTLAIRSMSKAYYSTQNIGHYGLAFDFYSHFTSPIRRYPDVMVHRLLQRYLDEKDSVKQEEYEEKCKHSSQMEGLATNAERDSIKYMQVKFMQQYEDQEFTGVISGVTDFGMFVEIIENRCEGMVRLRDIEGDHYYFDKENYAIVGKRKKMTFQLGDEVFVKVKKADLVKRNIDFELVGSKENKFLEKGEVV</sequence>
<keyword evidence="6 8" id="KW-0269">Exonuclease</keyword>
<evidence type="ECO:0000256" key="6">
    <source>
        <dbReference type="ARBA" id="ARBA00022839"/>
    </source>
</evidence>
<dbReference type="SUPFAM" id="SSF50249">
    <property type="entry name" value="Nucleic acid-binding proteins"/>
    <property type="match status" value="4"/>
</dbReference>